<sequence length="516" mass="56706">MARNDDPHLSPAGQAELLEQFKASLTGLGADELRKLLPQVLAAAMPGVDPFEQTPPPSRRRARRDDVTTYQVRVDLTGTKPPVWRRLELASDLFLNEVHEVLRIAFGWTDSHLHEFASGKDYYHHLTEHYLCPFEADEGKTGVPEGDVRLDEVLAKPGDKLLYLYDFGDDWMHVIKLEAERPRDESAPSAVCIDGRRPGPSEDCGGVYGYGLIAAALDPGHPEHAEAVAEYSDMYGDDANPGHYAPTPFDLESINKTLADPSEGRPGLLLGPLGELADAIRPMAQRFLFEQMIEDADLDGSVEVDADTAARMVSPYSWLLDRVGADGIKLTEAGYLPPVHVEAAMADLGLGEEWIGKGNREIQTLPVLHLRESAQAMGLLRKHRGTLVLTKRGRAVRSDPLALWWQLAEQMPPRSRDACETQAGLLLLATVAVPSTDDPNRTIAELLTAIGWRDLDGTPITPSMAGQAAWDTDAVLRRLGALIDEPRIHRRSAKSTPEGVVFARAALRTWPGTTYH</sequence>
<evidence type="ECO:0000256" key="1">
    <source>
        <dbReference type="SAM" id="MobiDB-lite"/>
    </source>
</evidence>
<dbReference type="Gene3D" id="3.10.290.30">
    <property type="entry name" value="MM3350-like"/>
    <property type="match status" value="1"/>
</dbReference>
<evidence type="ECO:0000259" key="2">
    <source>
        <dbReference type="Pfam" id="PF07929"/>
    </source>
</evidence>
<dbReference type="PANTHER" id="PTHR41878">
    <property type="entry name" value="LEXA REPRESSOR-RELATED"/>
    <property type="match status" value="1"/>
</dbReference>
<keyword evidence="4" id="KW-1185">Reference proteome</keyword>
<evidence type="ECO:0000313" key="3">
    <source>
        <dbReference type="EMBL" id="TCO08614.1"/>
    </source>
</evidence>
<organism evidence="3 4">
    <name type="scientific">Kribbella orskensis</name>
    <dbReference type="NCBI Taxonomy" id="2512216"/>
    <lineage>
        <taxon>Bacteria</taxon>
        <taxon>Bacillati</taxon>
        <taxon>Actinomycetota</taxon>
        <taxon>Actinomycetes</taxon>
        <taxon>Propionibacteriales</taxon>
        <taxon>Kribbellaceae</taxon>
        <taxon>Kribbella</taxon>
    </lineage>
</organism>
<comment type="caution">
    <text evidence="3">The sequence shown here is derived from an EMBL/GenBank/DDBJ whole genome shotgun (WGS) entry which is preliminary data.</text>
</comment>
<dbReference type="InterPro" id="IPR012912">
    <property type="entry name" value="Plasmid_pRiA4b_Orf3-like"/>
</dbReference>
<dbReference type="RefSeq" id="WP_199240372.1">
    <property type="nucleotide sequence ID" value="NZ_SLWM01000044.1"/>
</dbReference>
<dbReference type="PANTHER" id="PTHR41878:SF1">
    <property type="entry name" value="TNPR PROTEIN"/>
    <property type="match status" value="1"/>
</dbReference>
<dbReference type="Proteomes" id="UP000295818">
    <property type="component" value="Unassembled WGS sequence"/>
</dbReference>
<accession>A0ABY2B6C2</accession>
<dbReference type="InterPro" id="IPR024047">
    <property type="entry name" value="MM3350-like_sf"/>
</dbReference>
<dbReference type="Pfam" id="PF07929">
    <property type="entry name" value="PRiA4_ORF3"/>
    <property type="match status" value="1"/>
</dbReference>
<evidence type="ECO:0000313" key="4">
    <source>
        <dbReference type="Proteomes" id="UP000295818"/>
    </source>
</evidence>
<reference evidence="3 4" key="1">
    <citation type="journal article" date="2015" name="Stand. Genomic Sci.">
        <title>Genomic Encyclopedia of Bacterial and Archaeal Type Strains, Phase III: the genomes of soil and plant-associated and newly described type strains.</title>
        <authorList>
            <person name="Whitman W.B."/>
            <person name="Woyke T."/>
            <person name="Klenk H.P."/>
            <person name="Zhou Y."/>
            <person name="Lilburn T.G."/>
            <person name="Beck B.J."/>
            <person name="De Vos P."/>
            <person name="Vandamme P."/>
            <person name="Eisen J.A."/>
            <person name="Garrity G."/>
            <person name="Hugenholtz P."/>
            <person name="Kyrpides N.C."/>
        </authorList>
    </citation>
    <scope>NUCLEOTIDE SEQUENCE [LARGE SCALE GENOMIC DNA]</scope>
    <source>
        <strain evidence="3 4">VKM Ac-2538</strain>
    </source>
</reference>
<dbReference type="SUPFAM" id="SSF159941">
    <property type="entry name" value="MM3350-like"/>
    <property type="match status" value="1"/>
</dbReference>
<proteinExistence type="predicted"/>
<feature type="region of interest" description="Disordered" evidence="1">
    <location>
        <begin position="47"/>
        <end position="66"/>
    </location>
</feature>
<protein>
    <submittedName>
        <fullName evidence="3">PRiA4b ORF-3-like protein</fullName>
    </submittedName>
</protein>
<dbReference type="EMBL" id="SLWM01000044">
    <property type="protein sequence ID" value="TCO08614.1"/>
    <property type="molecule type" value="Genomic_DNA"/>
</dbReference>
<name>A0ABY2B6C2_9ACTN</name>
<feature type="domain" description="Plasmid pRiA4b Orf3-like" evidence="2">
    <location>
        <begin position="69"/>
        <end position="249"/>
    </location>
</feature>
<gene>
    <name evidence="3" type="ORF">EV644_14410</name>
</gene>